<gene>
    <name evidence="1" type="ORF">V5E97_36280</name>
</gene>
<name>A0AAU7CF72_9BACT</name>
<reference evidence="1" key="1">
    <citation type="submission" date="2024-05" db="EMBL/GenBank/DDBJ databases">
        <title>Planctomycetes of the genus Singulisphaera possess chitinolytic capabilities.</title>
        <authorList>
            <person name="Ivanova A."/>
        </authorList>
    </citation>
    <scope>NUCLEOTIDE SEQUENCE</scope>
    <source>
        <strain evidence="1">Ch08T</strain>
    </source>
</reference>
<dbReference type="Gene3D" id="3.40.50.300">
    <property type="entry name" value="P-loop containing nucleotide triphosphate hydrolases"/>
    <property type="match status" value="1"/>
</dbReference>
<dbReference type="Pfam" id="PF13671">
    <property type="entry name" value="AAA_33"/>
    <property type="match status" value="1"/>
</dbReference>
<dbReference type="SUPFAM" id="SSF52540">
    <property type="entry name" value="P-loop containing nucleoside triphosphate hydrolases"/>
    <property type="match status" value="1"/>
</dbReference>
<proteinExistence type="predicted"/>
<dbReference type="InterPro" id="IPR027417">
    <property type="entry name" value="P-loop_NTPase"/>
</dbReference>
<dbReference type="RefSeq" id="WP_406696463.1">
    <property type="nucleotide sequence ID" value="NZ_CP155447.1"/>
</dbReference>
<dbReference type="EMBL" id="CP155447">
    <property type="protein sequence ID" value="XBH03725.1"/>
    <property type="molecule type" value="Genomic_DNA"/>
</dbReference>
<dbReference type="AlphaFoldDB" id="A0AAU7CF72"/>
<protein>
    <submittedName>
        <fullName evidence="1">AAA family ATPase</fullName>
    </submittedName>
</protein>
<organism evidence="1">
    <name type="scientific">Singulisphaera sp. Ch08</name>
    <dbReference type="NCBI Taxonomy" id="3120278"/>
    <lineage>
        <taxon>Bacteria</taxon>
        <taxon>Pseudomonadati</taxon>
        <taxon>Planctomycetota</taxon>
        <taxon>Planctomycetia</taxon>
        <taxon>Isosphaerales</taxon>
        <taxon>Isosphaeraceae</taxon>
        <taxon>Singulisphaera</taxon>
    </lineage>
</organism>
<evidence type="ECO:0000313" key="1">
    <source>
        <dbReference type="EMBL" id="XBH03725.1"/>
    </source>
</evidence>
<sequence length="196" mass="21905">MPDSPETPTVYVIAGPNGAGKTTFATEFLPGFVDCRQFLNADLIAAGLSPFAPETQLVRAGRLLLERIKELTKARENFSFETTLAGHGYARMLKEMRGSGYRVLLIFLWLPSADLAVARVANRVRHGGHGVPEPDVRRRWTSGLQNLFRIYRPCLDTWWIFDASRLPSALIAREDDGNLTAIQPDLFGRVQRNIHG</sequence>
<accession>A0AAU7CF72</accession>
<dbReference type="PANTHER" id="PTHR39206:SF1">
    <property type="entry name" value="SLL8004 PROTEIN"/>
    <property type="match status" value="1"/>
</dbReference>
<dbReference type="PANTHER" id="PTHR39206">
    <property type="entry name" value="SLL8004 PROTEIN"/>
    <property type="match status" value="1"/>
</dbReference>